<dbReference type="CDD" id="cd16325">
    <property type="entry name" value="LolA"/>
    <property type="match status" value="1"/>
</dbReference>
<dbReference type="InterPro" id="IPR004564">
    <property type="entry name" value="OM_lipoprot_carrier_LolA-like"/>
</dbReference>
<evidence type="ECO:0000256" key="1">
    <source>
        <dbReference type="ARBA" id="ARBA00022729"/>
    </source>
</evidence>
<dbReference type="Pfam" id="PF03548">
    <property type="entry name" value="LolA"/>
    <property type="match status" value="1"/>
</dbReference>
<keyword evidence="4" id="KW-1185">Reference proteome</keyword>
<dbReference type="Gene3D" id="2.50.20.10">
    <property type="entry name" value="Lipoprotein localisation LolA/LolB/LppX"/>
    <property type="match status" value="1"/>
</dbReference>
<feature type="signal peptide" evidence="2">
    <location>
        <begin position="1"/>
        <end position="22"/>
    </location>
</feature>
<dbReference type="PANTHER" id="PTHR35869">
    <property type="entry name" value="OUTER-MEMBRANE LIPOPROTEIN CARRIER PROTEIN"/>
    <property type="match status" value="1"/>
</dbReference>
<dbReference type="SUPFAM" id="SSF89392">
    <property type="entry name" value="Prokaryotic lipoproteins and lipoprotein localization factors"/>
    <property type="match status" value="1"/>
</dbReference>
<organism evidence="3 4">
    <name type="scientific">Actibacterium lipolyticum</name>
    <dbReference type="NCBI Taxonomy" id="1524263"/>
    <lineage>
        <taxon>Bacteria</taxon>
        <taxon>Pseudomonadati</taxon>
        <taxon>Pseudomonadota</taxon>
        <taxon>Alphaproteobacteria</taxon>
        <taxon>Rhodobacterales</taxon>
        <taxon>Roseobacteraceae</taxon>
        <taxon>Actibacterium</taxon>
    </lineage>
</organism>
<dbReference type="EMBL" id="FXYE01000002">
    <property type="protein sequence ID" value="SMX46313.1"/>
    <property type="molecule type" value="Genomic_DNA"/>
</dbReference>
<proteinExistence type="predicted"/>
<dbReference type="RefSeq" id="WP_093968113.1">
    <property type="nucleotide sequence ID" value="NZ_FXYE01000002.1"/>
</dbReference>
<evidence type="ECO:0000313" key="4">
    <source>
        <dbReference type="Proteomes" id="UP000202922"/>
    </source>
</evidence>
<evidence type="ECO:0000256" key="2">
    <source>
        <dbReference type="SAM" id="SignalP"/>
    </source>
</evidence>
<keyword evidence="3" id="KW-0449">Lipoprotein</keyword>
<feature type="chain" id="PRO_5012737447" evidence="2">
    <location>
        <begin position="23"/>
        <end position="201"/>
    </location>
</feature>
<dbReference type="PANTHER" id="PTHR35869:SF1">
    <property type="entry name" value="OUTER-MEMBRANE LIPOPROTEIN CARRIER PROTEIN"/>
    <property type="match status" value="1"/>
</dbReference>
<protein>
    <submittedName>
        <fullName evidence="3">Outer-membrane lipoprotein carrier protein</fullName>
    </submittedName>
</protein>
<sequence length="201" mass="21876">MKKFRFALVAATAALFALPAMAGKIPLSQISSYFNSFTTAEGEFTQVNADGTISTGTMFMKRPGRVRFEYAPPDDALVMAGGGQVAVFDPKSNQPPEQYPLKRTPLNLILERNVDLSRAKMVVGHTSDGNTTTVMAQDPEHPEYGNIQLVFSDSPVQLRQWIITDDSGSATTVILGDLETGVQLSARMFNIVQETEARTGN</sequence>
<gene>
    <name evidence="3" type="primary">lolA</name>
    <name evidence="3" type="ORF">COL8621_03053</name>
</gene>
<dbReference type="InterPro" id="IPR029046">
    <property type="entry name" value="LolA/LolB/LppX"/>
</dbReference>
<evidence type="ECO:0000313" key="3">
    <source>
        <dbReference type="EMBL" id="SMX46313.1"/>
    </source>
</evidence>
<dbReference type="OrthoDB" id="9800501at2"/>
<keyword evidence="1 2" id="KW-0732">Signal</keyword>
<reference evidence="4" key="1">
    <citation type="submission" date="2017-05" db="EMBL/GenBank/DDBJ databases">
        <authorList>
            <person name="Rodrigo-Torres L."/>
            <person name="Arahal R. D."/>
            <person name="Lucena T."/>
        </authorList>
    </citation>
    <scope>NUCLEOTIDE SEQUENCE [LARGE SCALE GENOMIC DNA]</scope>
    <source>
        <strain evidence="4">CECT 8621</strain>
    </source>
</reference>
<accession>A0A238KU04</accession>
<dbReference type="AlphaFoldDB" id="A0A238KU04"/>
<dbReference type="Proteomes" id="UP000202922">
    <property type="component" value="Unassembled WGS sequence"/>
</dbReference>
<name>A0A238KU04_9RHOB</name>